<dbReference type="AlphaFoldDB" id="A0A7W4VYN3"/>
<dbReference type="InterPro" id="IPR011663">
    <property type="entry name" value="UTRA"/>
</dbReference>
<dbReference type="Gene3D" id="1.10.10.10">
    <property type="entry name" value="Winged helix-like DNA-binding domain superfamily/Winged helix DNA-binding domain"/>
    <property type="match status" value="1"/>
</dbReference>
<keyword evidence="1" id="KW-0805">Transcription regulation</keyword>
<dbReference type="PANTHER" id="PTHR44846">
    <property type="entry name" value="MANNOSYL-D-GLYCERATE TRANSPORT/METABOLISM SYSTEM REPRESSOR MNGR-RELATED"/>
    <property type="match status" value="1"/>
</dbReference>
<dbReference type="SMART" id="SM00866">
    <property type="entry name" value="UTRA"/>
    <property type="match status" value="1"/>
</dbReference>
<dbReference type="GO" id="GO:0003700">
    <property type="term" value="F:DNA-binding transcription factor activity"/>
    <property type="evidence" value="ECO:0007669"/>
    <property type="project" value="InterPro"/>
</dbReference>
<dbReference type="CDD" id="cd07377">
    <property type="entry name" value="WHTH_GntR"/>
    <property type="match status" value="1"/>
</dbReference>
<dbReference type="InterPro" id="IPR036390">
    <property type="entry name" value="WH_DNA-bd_sf"/>
</dbReference>
<dbReference type="SUPFAM" id="SSF64288">
    <property type="entry name" value="Chorismate lyase-like"/>
    <property type="match status" value="1"/>
</dbReference>
<keyword evidence="3" id="KW-0804">Transcription</keyword>
<protein>
    <submittedName>
        <fullName evidence="5">GntR family transcriptional regulator</fullName>
    </submittedName>
</protein>
<organism evidence="5 6">
    <name type="scientific">Nocardioides soli</name>
    <dbReference type="NCBI Taxonomy" id="1036020"/>
    <lineage>
        <taxon>Bacteria</taxon>
        <taxon>Bacillati</taxon>
        <taxon>Actinomycetota</taxon>
        <taxon>Actinomycetes</taxon>
        <taxon>Propionibacteriales</taxon>
        <taxon>Nocardioidaceae</taxon>
        <taxon>Nocardioides</taxon>
    </lineage>
</organism>
<gene>
    <name evidence="5" type="ORF">FHU40_004038</name>
</gene>
<dbReference type="SMART" id="SM00345">
    <property type="entry name" value="HTH_GNTR"/>
    <property type="match status" value="1"/>
</dbReference>
<evidence type="ECO:0000256" key="2">
    <source>
        <dbReference type="ARBA" id="ARBA00023125"/>
    </source>
</evidence>
<evidence type="ECO:0000313" key="5">
    <source>
        <dbReference type="EMBL" id="MBB3044201.1"/>
    </source>
</evidence>
<reference evidence="5 6" key="1">
    <citation type="submission" date="2020-08" db="EMBL/GenBank/DDBJ databases">
        <title>Sequencing the genomes of 1000 actinobacteria strains.</title>
        <authorList>
            <person name="Klenk H.-P."/>
        </authorList>
    </citation>
    <scope>NUCLEOTIDE SEQUENCE [LARGE SCALE GENOMIC DNA]</scope>
    <source>
        <strain evidence="5 6">DSM 105498</strain>
    </source>
</reference>
<evidence type="ECO:0000256" key="3">
    <source>
        <dbReference type="ARBA" id="ARBA00023163"/>
    </source>
</evidence>
<comment type="caution">
    <text evidence="5">The sequence shown here is derived from an EMBL/GenBank/DDBJ whole genome shotgun (WGS) entry which is preliminary data.</text>
</comment>
<dbReference type="InterPro" id="IPR036388">
    <property type="entry name" value="WH-like_DNA-bd_sf"/>
</dbReference>
<dbReference type="GO" id="GO:0045892">
    <property type="term" value="P:negative regulation of DNA-templated transcription"/>
    <property type="evidence" value="ECO:0007669"/>
    <property type="project" value="TreeGrafter"/>
</dbReference>
<dbReference type="Pfam" id="PF07702">
    <property type="entry name" value="UTRA"/>
    <property type="match status" value="1"/>
</dbReference>
<dbReference type="PROSITE" id="PS50949">
    <property type="entry name" value="HTH_GNTR"/>
    <property type="match status" value="1"/>
</dbReference>
<dbReference type="RefSeq" id="WP_221200082.1">
    <property type="nucleotide sequence ID" value="NZ_JACHWR010000003.1"/>
</dbReference>
<dbReference type="GO" id="GO:0003677">
    <property type="term" value="F:DNA binding"/>
    <property type="evidence" value="ECO:0007669"/>
    <property type="project" value="UniProtKB-KW"/>
</dbReference>
<proteinExistence type="predicted"/>
<dbReference type="SUPFAM" id="SSF46785">
    <property type="entry name" value="Winged helix' DNA-binding domain"/>
    <property type="match status" value="1"/>
</dbReference>
<dbReference type="Pfam" id="PF00392">
    <property type="entry name" value="GntR"/>
    <property type="match status" value="1"/>
</dbReference>
<keyword evidence="6" id="KW-1185">Reference proteome</keyword>
<dbReference type="Gene3D" id="3.40.1410.10">
    <property type="entry name" value="Chorismate lyase-like"/>
    <property type="match status" value="1"/>
</dbReference>
<dbReference type="Proteomes" id="UP000589626">
    <property type="component" value="Unassembled WGS sequence"/>
</dbReference>
<keyword evidence="2" id="KW-0238">DNA-binding</keyword>
<dbReference type="PANTHER" id="PTHR44846:SF17">
    <property type="entry name" value="GNTR-FAMILY TRANSCRIPTIONAL REGULATOR"/>
    <property type="match status" value="1"/>
</dbReference>
<evidence type="ECO:0000259" key="4">
    <source>
        <dbReference type="PROSITE" id="PS50949"/>
    </source>
</evidence>
<dbReference type="InterPro" id="IPR028978">
    <property type="entry name" value="Chorismate_lyase_/UTRA_dom_sf"/>
</dbReference>
<evidence type="ECO:0000256" key="1">
    <source>
        <dbReference type="ARBA" id="ARBA00023015"/>
    </source>
</evidence>
<accession>A0A7W4VYN3</accession>
<dbReference type="EMBL" id="JACHWR010000003">
    <property type="protein sequence ID" value="MBB3044201.1"/>
    <property type="molecule type" value="Genomic_DNA"/>
</dbReference>
<sequence>MDRRTTPRTIPPGWTSAHPRQVRAREVAERLRELILGGEFGAGDRLDEAALSARFTASRNSVREALDLLRREGLIERRRGAGTTVTAPKYGHGLDRLEGLAESLAGHGTVRNRVLGAERLVELPADVAARLEIDPAEGGIRLERLRFVDDEPLSLDVSYLPVGIGEPLLSADLAGTDVFALIEEASGVALGRAEIVVHAATAGPDVAGLLGLDVGDAIFAIDRLTRGADGRPVDAEVLRIRADRFALRAVVHRDRRLGSE</sequence>
<dbReference type="InterPro" id="IPR000524">
    <property type="entry name" value="Tscrpt_reg_HTH_GntR"/>
</dbReference>
<feature type="domain" description="HTH gntR-type" evidence="4">
    <location>
        <begin position="21"/>
        <end position="88"/>
    </location>
</feature>
<evidence type="ECO:0000313" key="6">
    <source>
        <dbReference type="Proteomes" id="UP000589626"/>
    </source>
</evidence>
<name>A0A7W4VYN3_9ACTN</name>
<dbReference type="InterPro" id="IPR050679">
    <property type="entry name" value="Bact_HTH_transcr_reg"/>
</dbReference>